<dbReference type="AlphaFoldDB" id="A0A323UN26"/>
<gene>
    <name evidence="1" type="ORF">DNX69_01005</name>
</gene>
<name>A0A323UN26_RHOPL</name>
<evidence type="ECO:0000313" key="2">
    <source>
        <dbReference type="Proteomes" id="UP000248134"/>
    </source>
</evidence>
<sequence length="119" mass="13675">MVEALLKRRAPLLAAYWEYREEVDRWTLNLVPDCPEHERVLLNEAVELMVQAPYRTAFSLSDPSVDGRQIPRAKALGAYIRLEPYVGRRIDTTFTGGEYFDSVVPVYFRADLMTHLSVA</sequence>
<dbReference type="Proteomes" id="UP000248134">
    <property type="component" value="Unassembled WGS sequence"/>
</dbReference>
<dbReference type="EMBL" id="QKQS01000001">
    <property type="protein sequence ID" value="PZA14035.1"/>
    <property type="molecule type" value="Genomic_DNA"/>
</dbReference>
<organism evidence="1 2">
    <name type="scientific">Rhodopseudomonas palustris</name>
    <dbReference type="NCBI Taxonomy" id="1076"/>
    <lineage>
        <taxon>Bacteria</taxon>
        <taxon>Pseudomonadati</taxon>
        <taxon>Pseudomonadota</taxon>
        <taxon>Alphaproteobacteria</taxon>
        <taxon>Hyphomicrobiales</taxon>
        <taxon>Nitrobacteraceae</taxon>
        <taxon>Rhodopseudomonas</taxon>
    </lineage>
</organism>
<proteinExistence type="predicted"/>
<reference evidence="1 2" key="1">
    <citation type="submission" date="2018-06" db="EMBL/GenBank/DDBJ databases">
        <title>Draft Whole-Genome Sequence of the purple photosynthetic bacterium Rhodospeudomonas palustris XCP.</title>
        <authorList>
            <person name="Rayyan A."/>
            <person name="Meyer T.E."/>
            <person name="Kyndt J.A."/>
        </authorList>
    </citation>
    <scope>NUCLEOTIDE SEQUENCE [LARGE SCALE GENOMIC DNA]</scope>
    <source>
        <strain evidence="1 2">XCP</strain>
    </source>
</reference>
<accession>A0A323UN26</accession>
<protein>
    <submittedName>
        <fullName evidence="1">Uncharacterized protein</fullName>
    </submittedName>
</protein>
<comment type="caution">
    <text evidence="1">The sequence shown here is derived from an EMBL/GenBank/DDBJ whole genome shotgun (WGS) entry which is preliminary data.</text>
</comment>
<evidence type="ECO:0000313" key="1">
    <source>
        <dbReference type="EMBL" id="PZA14035.1"/>
    </source>
</evidence>